<sequence length="179" mass="19790">MKRAGLLTKERLKRYLFLIGLALLSGSMVACSAREKAEPLNDGGQVASVASSKETKERMTKMTIHLTIDGQKVAVQWEENQAVTALKEQLAKGEFSLDLSAYGGFEQVGSLGFTLPSQDQQQTAQSGDIMLYNSDHIVFFHGQNTWSYTKLGHIVDSHLATLLDKEQVSVRLTLEEIDD</sequence>
<evidence type="ECO:0000313" key="3">
    <source>
        <dbReference type="Proteomes" id="UP001549122"/>
    </source>
</evidence>
<dbReference type="Pfam" id="PF18050">
    <property type="entry name" value="Cyclophil_like2"/>
    <property type="match status" value="1"/>
</dbReference>
<dbReference type="PROSITE" id="PS51257">
    <property type="entry name" value="PROKAR_LIPOPROTEIN"/>
    <property type="match status" value="1"/>
</dbReference>
<keyword evidence="3" id="KW-1185">Reference proteome</keyword>
<reference evidence="2 3" key="1">
    <citation type="submission" date="2024-06" db="EMBL/GenBank/DDBJ databases">
        <title>Genomic Encyclopedia of Type Strains, Phase IV (KMG-IV): sequencing the most valuable type-strain genomes for metagenomic binning, comparative biology and taxonomic classification.</title>
        <authorList>
            <person name="Goeker M."/>
        </authorList>
    </citation>
    <scope>NUCLEOTIDE SEQUENCE [LARGE SCALE GENOMIC DNA]</scope>
    <source>
        <strain evidence="2 3">DSM 28303</strain>
    </source>
</reference>
<evidence type="ECO:0000313" key="2">
    <source>
        <dbReference type="EMBL" id="MET3558113.1"/>
    </source>
</evidence>
<accession>A0ABV2FHT0</accession>
<protein>
    <recommendedName>
        <fullName evidence="1">Cyclophilin-like domain-containing protein</fullName>
    </recommendedName>
</protein>
<organism evidence="2 3">
    <name type="scientific">Streptococcus rupicaprae</name>
    <dbReference type="NCBI Taxonomy" id="759619"/>
    <lineage>
        <taxon>Bacteria</taxon>
        <taxon>Bacillati</taxon>
        <taxon>Bacillota</taxon>
        <taxon>Bacilli</taxon>
        <taxon>Lactobacillales</taxon>
        <taxon>Streptococcaceae</taxon>
        <taxon>Streptococcus</taxon>
    </lineage>
</organism>
<dbReference type="InterPro" id="IPR041183">
    <property type="entry name" value="Cyclophilin-like"/>
</dbReference>
<dbReference type="SUPFAM" id="SSF50891">
    <property type="entry name" value="Cyclophilin-like"/>
    <property type="match status" value="1"/>
</dbReference>
<feature type="domain" description="Cyclophilin-like" evidence="1">
    <location>
        <begin position="66"/>
        <end position="174"/>
    </location>
</feature>
<dbReference type="InterPro" id="IPR029000">
    <property type="entry name" value="Cyclophilin-like_dom_sf"/>
</dbReference>
<proteinExistence type="predicted"/>
<dbReference type="EMBL" id="JBEPLO010000011">
    <property type="protein sequence ID" value="MET3558113.1"/>
    <property type="molecule type" value="Genomic_DNA"/>
</dbReference>
<dbReference type="RefSeq" id="WP_354365142.1">
    <property type="nucleotide sequence ID" value="NZ_JBEPLO010000011.1"/>
</dbReference>
<comment type="caution">
    <text evidence="2">The sequence shown here is derived from an EMBL/GenBank/DDBJ whole genome shotgun (WGS) entry which is preliminary data.</text>
</comment>
<gene>
    <name evidence="2" type="ORF">ABID29_001228</name>
</gene>
<dbReference type="Proteomes" id="UP001549122">
    <property type="component" value="Unassembled WGS sequence"/>
</dbReference>
<evidence type="ECO:0000259" key="1">
    <source>
        <dbReference type="Pfam" id="PF18050"/>
    </source>
</evidence>
<name>A0ABV2FHT0_9STRE</name>